<keyword evidence="3" id="KW-1185">Reference proteome</keyword>
<accession>A0ABD1X9I9</accession>
<reference evidence="3" key="1">
    <citation type="submission" date="2024-07" db="EMBL/GenBank/DDBJ databases">
        <title>Two chromosome-level genome assemblies of Korean endemic species Abeliophyllum distichum and Forsythia ovata (Oleaceae).</title>
        <authorList>
            <person name="Jang H."/>
        </authorList>
    </citation>
    <scope>NUCLEOTIDE SEQUENCE [LARGE SCALE GENOMIC DNA]</scope>
</reference>
<dbReference type="AlphaFoldDB" id="A0ABD1X9I9"/>
<dbReference type="Proteomes" id="UP001604277">
    <property type="component" value="Unassembled WGS sequence"/>
</dbReference>
<protein>
    <submittedName>
        <fullName evidence="2">Uncharacterized protein</fullName>
    </submittedName>
</protein>
<dbReference type="EMBL" id="JBFOLJ010000001">
    <property type="protein sequence ID" value="KAL2558441.1"/>
    <property type="molecule type" value="Genomic_DNA"/>
</dbReference>
<gene>
    <name evidence="2" type="ORF">Fot_03180</name>
</gene>
<comment type="caution">
    <text evidence="2">The sequence shown here is derived from an EMBL/GenBank/DDBJ whole genome shotgun (WGS) entry which is preliminary data.</text>
</comment>
<evidence type="ECO:0000313" key="3">
    <source>
        <dbReference type="Proteomes" id="UP001604277"/>
    </source>
</evidence>
<organism evidence="2 3">
    <name type="scientific">Forsythia ovata</name>
    <dbReference type="NCBI Taxonomy" id="205694"/>
    <lineage>
        <taxon>Eukaryota</taxon>
        <taxon>Viridiplantae</taxon>
        <taxon>Streptophyta</taxon>
        <taxon>Embryophyta</taxon>
        <taxon>Tracheophyta</taxon>
        <taxon>Spermatophyta</taxon>
        <taxon>Magnoliopsida</taxon>
        <taxon>eudicotyledons</taxon>
        <taxon>Gunneridae</taxon>
        <taxon>Pentapetalae</taxon>
        <taxon>asterids</taxon>
        <taxon>lamiids</taxon>
        <taxon>Lamiales</taxon>
        <taxon>Oleaceae</taxon>
        <taxon>Forsythieae</taxon>
        <taxon>Forsythia</taxon>
    </lineage>
</organism>
<evidence type="ECO:0000256" key="1">
    <source>
        <dbReference type="SAM" id="MobiDB-lite"/>
    </source>
</evidence>
<evidence type="ECO:0000313" key="2">
    <source>
        <dbReference type="EMBL" id="KAL2558441.1"/>
    </source>
</evidence>
<feature type="region of interest" description="Disordered" evidence="1">
    <location>
        <begin position="1"/>
        <end position="29"/>
    </location>
</feature>
<name>A0ABD1X9I9_9LAMI</name>
<sequence>MKEKLKGEKESKDSKMLTRNGRERSEGDEDKTLVKDIIRDTLLGHEYARFLALFPLTARVSTQEESTLDLLRRCGGLDGFVNSVKKLQRRAISSKRLKEECDTHDLKRHCSIVFQFLMKMSRIIEIVAACNIVFVLT</sequence>
<proteinExistence type="predicted"/>